<dbReference type="EMBL" id="BSDS01000001">
    <property type="protein sequence ID" value="GLI37490.1"/>
    <property type="molecule type" value="Genomic_DNA"/>
</dbReference>
<name>A0A9W6FYN4_9BACT</name>
<feature type="compositionally biased region" description="Basic and acidic residues" evidence="1">
    <location>
        <begin position="1"/>
        <end position="27"/>
    </location>
</feature>
<evidence type="ECO:0000313" key="2">
    <source>
        <dbReference type="EMBL" id="GLI37490.1"/>
    </source>
</evidence>
<accession>A0A9W6FYN4</accession>
<proteinExistence type="predicted"/>
<sequence>MIEPDHHMAEGNGLEMKDSGEQGKEAGEAAAGNLNHPVHHTAGGPQAEGDSRQEKPQRACGRGPCVADNEKQTVHGGEENGSRKHGITQHQASGAGAVATVHWKYPLEQFKTLSKGRPLPTG</sequence>
<evidence type="ECO:0000313" key="3">
    <source>
        <dbReference type="Proteomes" id="UP001144352"/>
    </source>
</evidence>
<protein>
    <submittedName>
        <fullName evidence="2">Uncharacterized protein</fullName>
    </submittedName>
</protein>
<evidence type="ECO:0000256" key="1">
    <source>
        <dbReference type="SAM" id="MobiDB-lite"/>
    </source>
</evidence>
<dbReference type="AlphaFoldDB" id="A0A9W6FYN4"/>
<comment type="caution">
    <text evidence="2">The sequence shown here is derived from an EMBL/GenBank/DDBJ whole genome shotgun (WGS) entry which is preliminary data.</text>
</comment>
<keyword evidence="3" id="KW-1185">Reference proteome</keyword>
<feature type="compositionally biased region" description="Basic and acidic residues" evidence="1">
    <location>
        <begin position="68"/>
        <end position="82"/>
    </location>
</feature>
<reference evidence="2" key="1">
    <citation type="submission" date="2022-12" db="EMBL/GenBank/DDBJ databases">
        <title>Reference genome sequencing for broad-spectrum identification of bacterial and archaeal isolates by mass spectrometry.</title>
        <authorList>
            <person name="Sekiguchi Y."/>
            <person name="Tourlousse D.M."/>
        </authorList>
    </citation>
    <scope>NUCLEOTIDE SEQUENCE</scope>
    <source>
        <strain evidence="2">H2</strain>
    </source>
</reference>
<feature type="region of interest" description="Disordered" evidence="1">
    <location>
        <begin position="1"/>
        <end position="96"/>
    </location>
</feature>
<dbReference type="Proteomes" id="UP001144352">
    <property type="component" value="Unassembled WGS sequence"/>
</dbReference>
<organism evidence="2 3">
    <name type="scientific">Geobacter hydrogenophilus</name>
    <dbReference type="NCBI Taxonomy" id="40983"/>
    <lineage>
        <taxon>Bacteria</taxon>
        <taxon>Pseudomonadati</taxon>
        <taxon>Thermodesulfobacteriota</taxon>
        <taxon>Desulfuromonadia</taxon>
        <taxon>Geobacterales</taxon>
        <taxon>Geobacteraceae</taxon>
        <taxon>Geobacter</taxon>
    </lineage>
</organism>
<gene>
    <name evidence="2" type="ORF">GHYDROH2_09910</name>
</gene>